<dbReference type="Proteomes" id="UP001220256">
    <property type="component" value="Unassembled WGS sequence"/>
</dbReference>
<comment type="caution">
    <text evidence="1">The sequence shown here is derived from an EMBL/GenBank/DDBJ whole genome shotgun (WGS) entry which is preliminary data.</text>
</comment>
<reference evidence="1 2" key="1">
    <citation type="journal article" date="2023" name="IMA Fungus">
        <title>Comparative genomic study of the Penicillium genus elucidates a diverse pangenome and 15 lateral gene transfer events.</title>
        <authorList>
            <person name="Petersen C."/>
            <person name="Sorensen T."/>
            <person name="Nielsen M.R."/>
            <person name="Sondergaard T.E."/>
            <person name="Sorensen J.L."/>
            <person name="Fitzpatrick D.A."/>
            <person name="Frisvad J.C."/>
            <person name="Nielsen K.L."/>
        </authorList>
    </citation>
    <scope>NUCLEOTIDE SEQUENCE [LARGE SCALE GENOMIC DNA]</scope>
    <source>
        <strain evidence="1 2">IBT 3361</strain>
    </source>
</reference>
<accession>A0ABQ8WEP4</accession>
<dbReference type="EMBL" id="JAPVEB010000004">
    <property type="protein sequence ID" value="KAJ5265098.1"/>
    <property type="molecule type" value="Genomic_DNA"/>
</dbReference>
<sequence length="83" mass="9420">MRKKYLWFEVGNAGCVDFKSEKILVAIDERAATVEKDAVNGDTVNEGEVDILKHILRNVCPPDLVRKLQLYEPGPTVSRRARH</sequence>
<keyword evidence="2" id="KW-1185">Reference proteome</keyword>
<name>A0ABQ8WEP4_PENCH</name>
<organism evidence="1 2">
    <name type="scientific">Penicillium chrysogenum</name>
    <name type="common">Penicillium notatum</name>
    <dbReference type="NCBI Taxonomy" id="5076"/>
    <lineage>
        <taxon>Eukaryota</taxon>
        <taxon>Fungi</taxon>
        <taxon>Dikarya</taxon>
        <taxon>Ascomycota</taxon>
        <taxon>Pezizomycotina</taxon>
        <taxon>Eurotiomycetes</taxon>
        <taxon>Eurotiomycetidae</taxon>
        <taxon>Eurotiales</taxon>
        <taxon>Aspergillaceae</taxon>
        <taxon>Penicillium</taxon>
        <taxon>Penicillium chrysogenum species complex</taxon>
    </lineage>
</organism>
<protein>
    <submittedName>
        <fullName evidence="1">Uncharacterized protein</fullName>
    </submittedName>
</protein>
<evidence type="ECO:0000313" key="1">
    <source>
        <dbReference type="EMBL" id="KAJ5265098.1"/>
    </source>
</evidence>
<proteinExistence type="predicted"/>
<gene>
    <name evidence="1" type="ORF">N7505_007891</name>
</gene>
<evidence type="ECO:0000313" key="2">
    <source>
        <dbReference type="Proteomes" id="UP001220256"/>
    </source>
</evidence>